<name>A0A6J4I2K4_9PSEU</name>
<feature type="compositionally biased region" description="Basic and acidic residues" evidence="1">
    <location>
        <begin position="1"/>
        <end position="13"/>
    </location>
</feature>
<feature type="region of interest" description="Disordered" evidence="1">
    <location>
        <begin position="1"/>
        <end position="70"/>
    </location>
</feature>
<gene>
    <name evidence="2" type="ORF">AVDCRST_MAG54-1420</name>
</gene>
<reference evidence="2" key="1">
    <citation type="submission" date="2020-02" db="EMBL/GenBank/DDBJ databases">
        <authorList>
            <person name="Meier V. D."/>
        </authorList>
    </citation>
    <scope>NUCLEOTIDE SEQUENCE</scope>
    <source>
        <strain evidence="2">AVDCRST_MAG54</strain>
    </source>
</reference>
<sequence length="70" mass="7831">GLRRHAGAEDARRVQLPGGSAGARRPRELERGRPAARRHAQGPRQGAVRRPQRRHVQAQRGRCAGRQQQL</sequence>
<dbReference type="AlphaFoldDB" id="A0A6J4I2K4"/>
<proteinExistence type="predicted"/>
<accession>A0A6J4I2K4</accession>
<protein>
    <submittedName>
        <fullName evidence="2">Uncharacterized protein</fullName>
    </submittedName>
</protein>
<feature type="non-terminal residue" evidence="2">
    <location>
        <position position="1"/>
    </location>
</feature>
<feature type="non-terminal residue" evidence="2">
    <location>
        <position position="70"/>
    </location>
</feature>
<feature type="compositionally biased region" description="Low complexity" evidence="1">
    <location>
        <begin position="58"/>
        <end position="70"/>
    </location>
</feature>
<organism evidence="2">
    <name type="scientific">uncultured Actinomycetospora sp</name>
    <dbReference type="NCBI Taxonomy" id="1135996"/>
    <lineage>
        <taxon>Bacteria</taxon>
        <taxon>Bacillati</taxon>
        <taxon>Actinomycetota</taxon>
        <taxon>Actinomycetes</taxon>
        <taxon>Pseudonocardiales</taxon>
        <taxon>Pseudonocardiaceae</taxon>
        <taxon>Actinomycetospora</taxon>
        <taxon>environmental samples</taxon>
    </lineage>
</organism>
<evidence type="ECO:0000313" key="2">
    <source>
        <dbReference type="EMBL" id="CAA9239273.1"/>
    </source>
</evidence>
<dbReference type="EMBL" id="CADCTH010000191">
    <property type="protein sequence ID" value="CAA9239273.1"/>
    <property type="molecule type" value="Genomic_DNA"/>
</dbReference>
<evidence type="ECO:0000256" key="1">
    <source>
        <dbReference type="SAM" id="MobiDB-lite"/>
    </source>
</evidence>